<dbReference type="Proteomes" id="UP000271098">
    <property type="component" value="Unassembled WGS sequence"/>
</dbReference>
<evidence type="ECO:0000313" key="3">
    <source>
        <dbReference type="Proteomes" id="UP000271098"/>
    </source>
</evidence>
<keyword evidence="3" id="KW-1185">Reference proteome</keyword>
<protein>
    <submittedName>
        <fullName evidence="4">Pecanex-like protein</fullName>
    </submittedName>
</protein>
<feature type="transmembrane region" description="Helical" evidence="1">
    <location>
        <begin position="12"/>
        <end position="31"/>
    </location>
</feature>
<dbReference type="EMBL" id="UYRT01085340">
    <property type="protein sequence ID" value="VDN30006.1"/>
    <property type="molecule type" value="Genomic_DNA"/>
</dbReference>
<evidence type="ECO:0000256" key="1">
    <source>
        <dbReference type="SAM" id="Phobius"/>
    </source>
</evidence>
<organism evidence="4">
    <name type="scientific">Gongylonema pulchrum</name>
    <dbReference type="NCBI Taxonomy" id="637853"/>
    <lineage>
        <taxon>Eukaryota</taxon>
        <taxon>Metazoa</taxon>
        <taxon>Ecdysozoa</taxon>
        <taxon>Nematoda</taxon>
        <taxon>Chromadorea</taxon>
        <taxon>Rhabditida</taxon>
        <taxon>Spirurina</taxon>
        <taxon>Spiruromorpha</taxon>
        <taxon>Spiruroidea</taxon>
        <taxon>Gongylonematidae</taxon>
        <taxon>Gongylonema</taxon>
    </lineage>
</organism>
<feature type="transmembrane region" description="Helical" evidence="1">
    <location>
        <begin position="38"/>
        <end position="58"/>
    </location>
</feature>
<reference evidence="4" key="1">
    <citation type="submission" date="2016-06" db="UniProtKB">
        <authorList>
            <consortium name="WormBaseParasite"/>
        </authorList>
    </citation>
    <scope>IDENTIFICATION</scope>
</reference>
<gene>
    <name evidence="2" type="ORF">GPUH_LOCUS17548</name>
</gene>
<dbReference type="OrthoDB" id="5838996at2759"/>
<name>A0A183E9A7_9BILA</name>
<dbReference type="AlphaFoldDB" id="A0A183E9A7"/>
<proteinExistence type="predicted"/>
<keyword evidence="1" id="KW-1133">Transmembrane helix</keyword>
<evidence type="ECO:0000313" key="2">
    <source>
        <dbReference type="EMBL" id="VDN30006.1"/>
    </source>
</evidence>
<reference evidence="2 3" key="2">
    <citation type="submission" date="2018-11" db="EMBL/GenBank/DDBJ databases">
        <authorList>
            <consortium name="Pathogen Informatics"/>
        </authorList>
    </citation>
    <scope>NUCLEOTIDE SEQUENCE [LARGE SCALE GENOMIC DNA]</scope>
</reference>
<sequence>MPSPSSPLEYRPTPHLVLFILFFVFPLIYLCSRVALTLCCILACALKMVFARLIHLLYDFDVKPSATARRRPTPVKVEAPSQTIRSAIREETLVETQPSEEEDEEEEASSFIYFDAMIWMLCLFYRYRLFSQNCSSVSTGQAQLRKPVKLWCLTLVIQKNRENQLTFCLVLSLPHPHNSTEMFEIGPFPVSFLFRAKLWYLTWCHKKPRKPLIIFG</sequence>
<keyword evidence="1" id="KW-0812">Transmembrane</keyword>
<accession>A0A183E9A7</accession>
<evidence type="ECO:0000313" key="4">
    <source>
        <dbReference type="WBParaSite" id="GPUH_0001757001-mRNA-1"/>
    </source>
</evidence>
<keyword evidence="1" id="KW-0472">Membrane</keyword>
<dbReference type="WBParaSite" id="GPUH_0001757001-mRNA-1">
    <property type="protein sequence ID" value="GPUH_0001757001-mRNA-1"/>
    <property type="gene ID" value="GPUH_0001757001"/>
</dbReference>